<keyword evidence="2" id="KW-0812">Transmembrane</keyword>
<feature type="region of interest" description="Disordered" evidence="1">
    <location>
        <begin position="194"/>
        <end position="225"/>
    </location>
</feature>
<dbReference type="EMBL" id="NPIC01000007">
    <property type="protein sequence ID" value="RDL34346.1"/>
    <property type="molecule type" value="Genomic_DNA"/>
</dbReference>
<keyword evidence="2" id="KW-0472">Membrane</keyword>
<dbReference type="GeneID" id="43600323"/>
<organism evidence="3 4">
    <name type="scientific">Venustampulla echinocandica</name>
    <dbReference type="NCBI Taxonomy" id="2656787"/>
    <lineage>
        <taxon>Eukaryota</taxon>
        <taxon>Fungi</taxon>
        <taxon>Dikarya</taxon>
        <taxon>Ascomycota</taxon>
        <taxon>Pezizomycotina</taxon>
        <taxon>Leotiomycetes</taxon>
        <taxon>Helotiales</taxon>
        <taxon>Pleuroascaceae</taxon>
        <taxon>Venustampulla</taxon>
    </lineage>
</organism>
<protein>
    <submittedName>
        <fullName evidence="3">Uncharacterized protein</fullName>
    </submittedName>
</protein>
<feature type="region of interest" description="Disordered" evidence="1">
    <location>
        <begin position="259"/>
        <end position="286"/>
    </location>
</feature>
<proteinExistence type="predicted"/>
<dbReference type="AlphaFoldDB" id="A0A370TGL9"/>
<comment type="caution">
    <text evidence="3">The sequence shown here is derived from an EMBL/GenBank/DDBJ whole genome shotgun (WGS) entry which is preliminary data.</text>
</comment>
<keyword evidence="4" id="KW-1185">Reference proteome</keyword>
<evidence type="ECO:0000313" key="3">
    <source>
        <dbReference type="EMBL" id="RDL34346.1"/>
    </source>
</evidence>
<dbReference type="RefSeq" id="XP_031867328.1">
    <property type="nucleotide sequence ID" value="XM_032016097.1"/>
</dbReference>
<feature type="transmembrane region" description="Helical" evidence="2">
    <location>
        <begin position="230"/>
        <end position="253"/>
    </location>
</feature>
<evidence type="ECO:0000313" key="4">
    <source>
        <dbReference type="Proteomes" id="UP000254866"/>
    </source>
</evidence>
<sequence length="308" mass="32075">MASSFPAESVQTLSGTITAWLPISTPWVSIAACSSQIYAQRAGLGGNLIAFDPLYGESIVPTAIPCLPSEVTSSWYQSNTETTTVLGPTFVCPAAYSAVQTILVNSLTQQVLCCPSSYKLNVPLTGKAKFPSQCTSLLIPGQTLTYQSTTPAGPWGIATTTVVESTAVSTGPTIVYGMHVNGFNVLSVPTLMPSTSNSPTSESLLTSSAPMSTSLPANTSNEKSSLSKGAAAGVGIGVVAAVAAAIMVAWLLVRRRKKRKEAQLSPPMDADRSQPAFEADGKMNGQQSVHEMPATTNMVPGLHEMNAT</sequence>
<dbReference type="OrthoDB" id="4497263at2759"/>
<keyword evidence="2" id="KW-1133">Transmembrane helix</keyword>
<gene>
    <name evidence="3" type="ORF">BP5553_07474</name>
</gene>
<evidence type="ECO:0000256" key="2">
    <source>
        <dbReference type="SAM" id="Phobius"/>
    </source>
</evidence>
<reference evidence="3 4" key="1">
    <citation type="journal article" date="2018" name="IMA Fungus">
        <title>IMA Genome-F 9: Draft genome sequence of Annulohypoxylon stygium, Aspergillus mulundensis, Berkeleyomyces basicola (syn. Thielaviopsis basicola), Ceratocystis smalleyi, two Cercospora beticola strains, Coleophoma cylindrospora, Fusarium fracticaudum, Phialophora cf. hyalina, and Morchella septimelata.</title>
        <authorList>
            <person name="Wingfield B.D."/>
            <person name="Bills G.F."/>
            <person name="Dong Y."/>
            <person name="Huang W."/>
            <person name="Nel W.J."/>
            <person name="Swalarsk-Parry B.S."/>
            <person name="Vaghefi N."/>
            <person name="Wilken P.M."/>
            <person name="An Z."/>
            <person name="de Beer Z.W."/>
            <person name="De Vos L."/>
            <person name="Chen L."/>
            <person name="Duong T.A."/>
            <person name="Gao Y."/>
            <person name="Hammerbacher A."/>
            <person name="Kikkert J.R."/>
            <person name="Li Y."/>
            <person name="Li H."/>
            <person name="Li K."/>
            <person name="Li Q."/>
            <person name="Liu X."/>
            <person name="Ma X."/>
            <person name="Naidoo K."/>
            <person name="Pethybridge S.J."/>
            <person name="Sun J."/>
            <person name="Steenkamp E.T."/>
            <person name="van der Nest M.A."/>
            <person name="van Wyk S."/>
            <person name="Wingfield M.J."/>
            <person name="Xiong C."/>
            <person name="Yue Q."/>
            <person name="Zhang X."/>
        </authorList>
    </citation>
    <scope>NUCLEOTIDE SEQUENCE [LARGE SCALE GENOMIC DNA]</scope>
    <source>
        <strain evidence="3 4">BP 5553</strain>
    </source>
</reference>
<accession>A0A370TGL9</accession>
<dbReference type="Proteomes" id="UP000254866">
    <property type="component" value="Unassembled WGS sequence"/>
</dbReference>
<name>A0A370TGL9_9HELO</name>
<evidence type="ECO:0000256" key="1">
    <source>
        <dbReference type="SAM" id="MobiDB-lite"/>
    </source>
</evidence>